<evidence type="ECO:0000256" key="4">
    <source>
        <dbReference type="ARBA" id="ARBA00023316"/>
    </source>
</evidence>
<dbReference type="RefSeq" id="WP_277582762.1">
    <property type="nucleotide sequence ID" value="NZ_JAMBPY010000001.1"/>
</dbReference>
<accession>A0A9X4L1T9</accession>
<dbReference type="InterPro" id="IPR057505">
    <property type="entry name" value="SH3b_T_C"/>
</dbReference>
<feature type="compositionally biased region" description="Basic and acidic residues" evidence="5">
    <location>
        <begin position="196"/>
        <end position="214"/>
    </location>
</feature>
<keyword evidence="3" id="KW-0378">Hydrolase</keyword>
<dbReference type="SUPFAM" id="SSF55846">
    <property type="entry name" value="N-acetylmuramoyl-L-alanine amidase-like"/>
    <property type="match status" value="1"/>
</dbReference>
<evidence type="ECO:0000259" key="6">
    <source>
        <dbReference type="PROSITE" id="PS50911"/>
    </source>
</evidence>
<dbReference type="InterPro" id="IPR051206">
    <property type="entry name" value="NAMLAA_amidase_2"/>
</dbReference>
<feature type="region of interest" description="Disordered" evidence="5">
    <location>
        <begin position="192"/>
        <end position="214"/>
    </location>
</feature>
<keyword evidence="8" id="KW-1185">Reference proteome</keyword>
<dbReference type="InterPro" id="IPR002502">
    <property type="entry name" value="Amidase_domain"/>
</dbReference>
<name>A0A9X4L1T9_9STAP</name>
<dbReference type="Pfam" id="PF24246">
    <property type="entry name" value="SH3b_T"/>
    <property type="match status" value="2"/>
</dbReference>
<dbReference type="CDD" id="cd06583">
    <property type="entry name" value="PGRP"/>
    <property type="match status" value="1"/>
</dbReference>
<dbReference type="GO" id="GO:0008745">
    <property type="term" value="F:N-acetylmuramoyl-L-alanine amidase activity"/>
    <property type="evidence" value="ECO:0007669"/>
    <property type="project" value="UniProtKB-EC"/>
</dbReference>
<dbReference type="PROSITE" id="PS50911">
    <property type="entry name" value="CHAP"/>
    <property type="match status" value="1"/>
</dbReference>
<dbReference type="PANTHER" id="PTHR30417:SF1">
    <property type="entry name" value="N-ACETYLMURAMOYL-L-ALANINE AMIDASE AMID"/>
    <property type="match status" value="1"/>
</dbReference>
<dbReference type="GO" id="GO:0009253">
    <property type="term" value="P:peptidoglycan catabolic process"/>
    <property type="evidence" value="ECO:0007669"/>
    <property type="project" value="InterPro"/>
</dbReference>
<sequence>MAQEKWNGVPVRYDWLPIGTRRSGQPLTTGKPKFAVAHDTGNKDTTAQDNINYYKNSYNIDWSIVASAHIFVDDKECVVCIPVTEKAWHVLYGASADNQMYGVDANDGAFGAEGSYFTDKSRSQKSLDNLARVIAYLCNYWNIDYKTELPGHQDIQVGKVDPGNLLEHAGYSRDVSNLDKIIAKYINGVDEESDSEPSKELLEPTKEKPTESPHTDISYKEAIEYMHSLKGLFVDFDKRFAFQCMDLIVDYADHVTNGYRIWGNAKDLTWVALPKGWKLVENTPDYVPPIGTIAVFTKGIYKKWGHTGLVWDNSGGTESFVILEQNYDTLANSPAKLRTDNFEGLTHFIVPDFVDEDVDLTDIAPTPIKEVKKGTTLKVGNVPPKKLTWSNQPYFRAKADSEGVSICRPNHNNVMVVTSEQYDPGYNQLYIYEIRDGWARVYSPDNDGFVWYERLRINKVYKPAGGNELHDNLSAYDNVLGDLAIGSIPPSDLNWSDSAYFRGRVDSYGATVTKRTGNENNYDWNLTNESYSADYDQFYIFEILEGWARVYSSSNNGWVWYERLRVVEIF</sequence>
<keyword evidence="4" id="KW-0961">Cell wall biogenesis/degradation</keyword>
<dbReference type="Gene3D" id="3.40.80.10">
    <property type="entry name" value="Peptidoglycan recognition protein-like"/>
    <property type="match status" value="1"/>
</dbReference>
<evidence type="ECO:0000256" key="2">
    <source>
        <dbReference type="ARBA" id="ARBA00011901"/>
    </source>
</evidence>
<dbReference type="PANTHER" id="PTHR30417">
    <property type="entry name" value="N-ACETYLMURAMOYL-L-ALANINE AMIDASE AMID"/>
    <property type="match status" value="1"/>
</dbReference>
<evidence type="ECO:0000313" key="8">
    <source>
        <dbReference type="Proteomes" id="UP001152422"/>
    </source>
</evidence>
<dbReference type="SMART" id="SM00644">
    <property type="entry name" value="Ami_2"/>
    <property type="match status" value="1"/>
</dbReference>
<organism evidence="7 8">
    <name type="scientific">Staphylococcus equorum</name>
    <dbReference type="NCBI Taxonomy" id="246432"/>
    <lineage>
        <taxon>Bacteria</taxon>
        <taxon>Bacillati</taxon>
        <taxon>Bacillota</taxon>
        <taxon>Bacilli</taxon>
        <taxon>Bacillales</taxon>
        <taxon>Staphylococcaceae</taxon>
        <taxon>Staphylococcus</taxon>
    </lineage>
</organism>
<proteinExistence type="predicted"/>
<dbReference type="EC" id="3.5.1.28" evidence="2"/>
<dbReference type="InterPro" id="IPR036505">
    <property type="entry name" value="Amidase/PGRP_sf"/>
</dbReference>
<dbReference type="SUPFAM" id="SSF54001">
    <property type="entry name" value="Cysteine proteinases"/>
    <property type="match status" value="1"/>
</dbReference>
<dbReference type="EMBL" id="JAMBQA010000001">
    <property type="protein sequence ID" value="MDG0844863.1"/>
    <property type="molecule type" value="Genomic_DNA"/>
</dbReference>
<dbReference type="GO" id="GO:0071555">
    <property type="term" value="P:cell wall organization"/>
    <property type="evidence" value="ECO:0007669"/>
    <property type="project" value="UniProtKB-KW"/>
</dbReference>
<comment type="catalytic activity">
    <reaction evidence="1">
        <text>Hydrolyzes the link between N-acetylmuramoyl residues and L-amino acid residues in certain cell-wall glycopeptides.</text>
        <dbReference type="EC" id="3.5.1.28"/>
    </reaction>
</comment>
<reference evidence="7" key="1">
    <citation type="submission" date="2022-05" db="EMBL/GenBank/DDBJ databases">
        <title>Comparative genomics of Staphylococcus equorum isolates.</title>
        <authorList>
            <person name="Luelf R.H."/>
        </authorList>
    </citation>
    <scope>NUCLEOTIDE SEQUENCE</scope>
    <source>
        <strain evidence="7">TMW 2.2497</strain>
    </source>
</reference>
<evidence type="ECO:0000256" key="3">
    <source>
        <dbReference type="ARBA" id="ARBA00022801"/>
    </source>
</evidence>
<dbReference type="Proteomes" id="UP001152422">
    <property type="component" value="Unassembled WGS sequence"/>
</dbReference>
<protein>
    <recommendedName>
        <fullName evidence="2">N-acetylmuramoyl-L-alanine amidase</fullName>
        <ecNumber evidence="2">3.5.1.28</ecNumber>
    </recommendedName>
</protein>
<evidence type="ECO:0000256" key="5">
    <source>
        <dbReference type="SAM" id="MobiDB-lite"/>
    </source>
</evidence>
<evidence type="ECO:0000313" key="7">
    <source>
        <dbReference type="EMBL" id="MDG0844863.1"/>
    </source>
</evidence>
<evidence type="ECO:0000256" key="1">
    <source>
        <dbReference type="ARBA" id="ARBA00001561"/>
    </source>
</evidence>
<gene>
    <name evidence="7" type="ORF">M4L89_01220</name>
</gene>
<dbReference type="AlphaFoldDB" id="A0A9X4L1T9"/>
<comment type="caution">
    <text evidence="7">The sequence shown here is derived from an EMBL/GenBank/DDBJ whole genome shotgun (WGS) entry which is preliminary data.</text>
</comment>
<dbReference type="Gene3D" id="3.90.1720.10">
    <property type="entry name" value="endopeptidase domain like (from Nostoc punctiforme)"/>
    <property type="match status" value="1"/>
</dbReference>
<dbReference type="Pfam" id="PF01510">
    <property type="entry name" value="Amidase_2"/>
    <property type="match status" value="1"/>
</dbReference>
<dbReference type="InterPro" id="IPR038765">
    <property type="entry name" value="Papain-like_cys_pep_sf"/>
</dbReference>
<dbReference type="InterPro" id="IPR007921">
    <property type="entry name" value="CHAP_dom"/>
</dbReference>
<dbReference type="GO" id="GO:0009254">
    <property type="term" value="P:peptidoglycan turnover"/>
    <property type="evidence" value="ECO:0007669"/>
    <property type="project" value="TreeGrafter"/>
</dbReference>
<feature type="domain" description="Peptidase C51" evidence="6">
    <location>
        <begin position="219"/>
        <end position="350"/>
    </location>
</feature>